<organism evidence="1 2">
    <name type="scientific">Hypoxylon rubiginosum</name>
    <dbReference type="NCBI Taxonomy" id="110542"/>
    <lineage>
        <taxon>Eukaryota</taxon>
        <taxon>Fungi</taxon>
        <taxon>Dikarya</taxon>
        <taxon>Ascomycota</taxon>
        <taxon>Pezizomycotina</taxon>
        <taxon>Sordariomycetes</taxon>
        <taxon>Xylariomycetidae</taxon>
        <taxon>Xylariales</taxon>
        <taxon>Hypoxylaceae</taxon>
        <taxon>Hypoxylon</taxon>
    </lineage>
</organism>
<name>A0ACB9YPF5_9PEZI</name>
<accession>A0ACB9YPF5</accession>
<keyword evidence="2" id="KW-1185">Reference proteome</keyword>
<protein>
    <submittedName>
        <fullName evidence="1">Uncharacterized protein</fullName>
    </submittedName>
</protein>
<reference evidence="1 2" key="1">
    <citation type="journal article" date="2022" name="New Phytol.">
        <title>Ecological generalism drives hyperdiversity of secondary metabolite gene clusters in xylarialean endophytes.</title>
        <authorList>
            <person name="Franco M.E.E."/>
            <person name="Wisecaver J.H."/>
            <person name="Arnold A.E."/>
            <person name="Ju Y.M."/>
            <person name="Slot J.C."/>
            <person name="Ahrendt S."/>
            <person name="Moore L.P."/>
            <person name="Eastman K.E."/>
            <person name="Scott K."/>
            <person name="Konkel Z."/>
            <person name="Mondo S.J."/>
            <person name="Kuo A."/>
            <person name="Hayes R.D."/>
            <person name="Haridas S."/>
            <person name="Andreopoulos B."/>
            <person name="Riley R."/>
            <person name="LaButti K."/>
            <person name="Pangilinan J."/>
            <person name="Lipzen A."/>
            <person name="Amirebrahimi M."/>
            <person name="Yan J."/>
            <person name="Adam C."/>
            <person name="Keymanesh K."/>
            <person name="Ng V."/>
            <person name="Louie K."/>
            <person name="Northen T."/>
            <person name="Drula E."/>
            <person name="Henrissat B."/>
            <person name="Hsieh H.M."/>
            <person name="Youens-Clark K."/>
            <person name="Lutzoni F."/>
            <person name="Miadlikowska J."/>
            <person name="Eastwood D.C."/>
            <person name="Hamelin R.C."/>
            <person name="Grigoriev I.V."/>
            <person name="U'Ren J.M."/>
        </authorList>
    </citation>
    <scope>NUCLEOTIDE SEQUENCE [LARGE SCALE GENOMIC DNA]</scope>
    <source>
        <strain evidence="1 2">CBS 119005</strain>
    </source>
</reference>
<sequence length="105" mass="11698">MGSRLCTLHITLAKPMISTSTEQLTTTTTTTTASLPYPKPRLKASSPSSQHPVACISCIKPPPPVLFRMLVYLSRYPFMPEQATRQKAPAAVFYEPFLSPRNKHH</sequence>
<gene>
    <name evidence="1" type="ORF">F4820DRAFT_83013</name>
</gene>
<comment type="caution">
    <text evidence="1">The sequence shown here is derived from an EMBL/GenBank/DDBJ whole genome shotgun (WGS) entry which is preliminary data.</text>
</comment>
<proteinExistence type="predicted"/>
<evidence type="ECO:0000313" key="2">
    <source>
        <dbReference type="Proteomes" id="UP001497700"/>
    </source>
</evidence>
<dbReference type="EMBL" id="MU393565">
    <property type="protein sequence ID" value="KAI4860996.1"/>
    <property type="molecule type" value="Genomic_DNA"/>
</dbReference>
<evidence type="ECO:0000313" key="1">
    <source>
        <dbReference type="EMBL" id="KAI4860996.1"/>
    </source>
</evidence>
<dbReference type="Proteomes" id="UP001497700">
    <property type="component" value="Unassembled WGS sequence"/>
</dbReference>